<evidence type="ECO:0000313" key="2">
    <source>
        <dbReference type="Proteomes" id="UP000887458"/>
    </source>
</evidence>
<gene>
    <name evidence="1" type="ORF">DERP_008833</name>
</gene>
<proteinExistence type="predicted"/>
<name>A0ABQ8IWE3_DERPT</name>
<reference evidence="1 2" key="2">
    <citation type="journal article" date="2022" name="Mol. Biol. Evol.">
        <title>Comparative Genomics Reveals Insights into the Divergent Evolution of Astigmatic Mites and Household Pest Adaptations.</title>
        <authorList>
            <person name="Xiong Q."/>
            <person name="Wan A.T."/>
            <person name="Liu X."/>
            <person name="Fung C.S."/>
            <person name="Xiao X."/>
            <person name="Malainual N."/>
            <person name="Hou J."/>
            <person name="Wang L."/>
            <person name="Wang M."/>
            <person name="Yang K.Y."/>
            <person name="Cui Y."/>
            <person name="Leung E.L."/>
            <person name="Nong W."/>
            <person name="Shin S.K."/>
            <person name="Au S.W."/>
            <person name="Jeong K.Y."/>
            <person name="Chew F.T."/>
            <person name="Hui J.H."/>
            <person name="Leung T.F."/>
            <person name="Tungtrongchitr A."/>
            <person name="Zhong N."/>
            <person name="Liu Z."/>
            <person name="Tsui S.K."/>
        </authorList>
    </citation>
    <scope>NUCLEOTIDE SEQUENCE [LARGE SCALE GENOMIC DNA]</scope>
    <source>
        <strain evidence="1">Derp</strain>
    </source>
</reference>
<dbReference type="EMBL" id="NJHN03000107">
    <property type="protein sequence ID" value="KAH9414636.1"/>
    <property type="molecule type" value="Genomic_DNA"/>
</dbReference>
<reference evidence="1 2" key="1">
    <citation type="journal article" date="2018" name="J. Allergy Clin. Immunol.">
        <title>High-quality assembly of Dermatophagoides pteronyssinus genome and transcriptome reveals a wide range of novel allergens.</title>
        <authorList>
            <person name="Liu X.Y."/>
            <person name="Yang K.Y."/>
            <person name="Wang M.Q."/>
            <person name="Kwok J.S."/>
            <person name="Zeng X."/>
            <person name="Yang Z."/>
            <person name="Xiao X.J."/>
            <person name="Lau C.P."/>
            <person name="Li Y."/>
            <person name="Huang Z.M."/>
            <person name="Ba J.G."/>
            <person name="Yim A.K."/>
            <person name="Ouyang C.Y."/>
            <person name="Ngai S.M."/>
            <person name="Chan T.F."/>
            <person name="Leung E.L."/>
            <person name="Liu L."/>
            <person name="Liu Z.G."/>
            <person name="Tsui S.K."/>
        </authorList>
    </citation>
    <scope>NUCLEOTIDE SEQUENCE [LARGE SCALE GENOMIC DNA]</scope>
    <source>
        <strain evidence="1">Derp</strain>
    </source>
</reference>
<evidence type="ECO:0000313" key="1">
    <source>
        <dbReference type="EMBL" id="KAH9414636.1"/>
    </source>
</evidence>
<dbReference type="Proteomes" id="UP000887458">
    <property type="component" value="Unassembled WGS sequence"/>
</dbReference>
<accession>A0ABQ8IWE3</accession>
<protein>
    <submittedName>
        <fullName evidence="1">Uncharacterized protein</fullName>
    </submittedName>
</protein>
<sequence>MIGQQQQSIRKRKKSRNKHCKIFITMLKKFVNLEDDDNDRILQIFHLVIDSVKIDKRHNVP</sequence>
<organism evidence="1 2">
    <name type="scientific">Dermatophagoides pteronyssinus</name>
    <name type="common">European house dust mite</name>
    <dbReference type="NCBI Taxonomy" id="6956"/>
    <lineage>
        <taxon>Eukaryota</taxon>
        <taxon>Metazoa</taxon>
        <taxon>Ecdysozoa</taxon>
        <taxon>Arthropoda</taxon>
        <taxon>Chelicerata</taxon>
        <taxon>Arachnida</taxon>
        <taxon>Acari</taxon>
        <taxon>Acariformes</taxon>
        <taxon>Sarcoptiformes</taxon>
        <taxon>Astigmata</taxon>
        <taxon>Psoroptidia</taxon>
        <taxon>Analgoidea</taxon>
        <taxon>Pyroglyphidae</taxon>
        <taxon>Dermatophagoidinae</taxon>
        <taxon>Dermatophagoides</taxon>
    </lineage>
</organism>
<comment type="caution">
    <text evidence="1">The sequence shown here is derived from an EMBL/GenBank/DDBJ whole genome shotgun (WGS) entry which is preliminary data.</text>
</comment>
<keyword evidence="2" id="KW-1185">Reference proteome</keyword>